<evidence type="ECO:0000313" key="2">
    <source>
        <dbReference type="Proteomes" id="UP000295023"/>
    </source>
</evidence>
<reference evidence="1 2" key="1">
    <citation type="submission" date="2019-03" db="EMBL/GenBank/DDBJ databases">
        <title>Paracraurococcus aquatilis NE82 genome sequence.</title>
        <authorList>
            <person name="Zhao Y."/>
            <person name="Du Z."/>
        </authorList>
    </citation>
    <scope>NUCLEOTIDE SEQUENCE [LARGE SCALE GENOMIC DNA]</scope>
    <source>
        <strain evidence="1 2">NE82</strain>
    </source>
</reference>
<dbReference type="RefSeq" id="WP_132292490.1">
    <property type="nucleotide sequence ID" value="NZ_SKBM01000018.1"/>
</dbReference>
<dbReference type="EMBL" id="SKBM01000018">
    <property type="protein sequence ID" value="TCZ57841.1"/>
    <property type="molecule type" value="Genomic_DNA"/>
</dbReference>
<evidence type="ECO:0000313" key="1">
    <source>
        <dbReference type="EMBL" id="TCZ57841.1"/>
    </source>
</evidence>
<evidence type="ECO:0008006" key="3">
    <source>
        <dbReference type="Google" id="ProtNLM"/>
    </source>
</evidence>
<comment type="caution">
    <text evidence="1">The sequence shown here is derived from an EMBL/GenBank/DDBJ whole genome shotgun (WGS) entry which is preliminary data.</text>
</comment>
<dbReference type="SUPFAM" id="SSF53056">
    <property type="entry name" value="beta-carbonic anhydrase, cab"/>
    <property type="match status" value="1"/>
</dbReference>
<accession>A0A4R4DCY6</accession>
<dbReference type="GO" id="GO:0008270">
    <property type="term" value="F:zinc ion binding"/>
    <property type="evidence" value="ECO:0007669"/>
    <property type="project" value="InterPro"/>
</dbReference>
<name>A0A4R4DCY6_9PROT</name>
<dbReference type="OrthoDB" id="288525at2"/>
<dbReference type="GO" id="GO:0004089">
    <property type="term" value="F:carbonate dehydratase activity"/>
    <property type="evidence" value="ECO:0007669"/>
    <property type="project" value="InterPro"/>
</dbReference>
<sequence>MLDCTSVAPHAVHHPACGCLAAPGRRAVLAGLGAALALPTLAGRARAGGGQYEAMLVNCIDPRFATGSFNYMGAHHLRDQYSQFVIAGGPIGAVHPRFAAWHQAFWDNLDITVGLHRIHGVVALTHRDCGAAKLAFGEAAVATPAAEVAAHAEALRAFRAEVARRKPELKVATGLMALDGSVEEIA</sequence>
<keyword evidence="2" id="KW-1185">Reference proteome</keyword>
<gene>
    <name evidence="1" type="ORF">EXY23_17930</name>
</gene>
<proteinExistence type="predicted"/>
<organism evidence="1 2">
    <name type="scientific">Roseicella aquatilis</name>
    <dbReference type="NCBI Taxonomy" id="2527868"/>
    <lineage>
        <taxon>Bacteria</taxon>
        <taxon>Pseudomonadati</taxon>
        <taxon>Pseudomonadota</taxon>
        <taxon>Alphaproteobacteria</taxon>
        <taxon>Acetobacterales</taxon>
        <taxon>Roseomonadaceae</taxon>
        <taxon>Roseicella</taxon>
    </lineage>
</organism>
<protein>
    <recommendedName>
        <fullName evidence="3">Carbonic anhydrase</fullName>
    </recommendedName>
</protein>
<dbReference type="AlphaFoldDB" id="A0A4R4DCY6"/>
<dbReference type="Proteomes" id="UP000295023">
    <property type="component" value="Unassembled WGS sequence"/>
</dbReference>
<dbReference type="InterPro" id="IPR036874">
    <property type="entry name" value="Carbonic_anhydrase_sf"/>
</dbReference>